<protein>
    <submittedName>
        <fullName evidence="2">Uncharacterized protein</fullName>
    </submittedName>
</protein>
<feature type="transmembrane region" description="Helical" evidence="1">
    <location>
        <begin position="37"/>
        <end position="59"/>
    </location>
</feature>
<sequence>MIKRIWTWWRIISVIILPIIILVFACSLKLSFSSGDLGVVLFILVTLMFFIHLFIECAFPKRFDCMKIVKKYLSFKELKSYIKKEQFNKFEFNDKSDSFSFYYSKNWLFVRDVYIPRKMILDMVSFKRSLFSPYTFIGIITKNGDFVTIKKVNSDIEKIAVDSLLKNFPEFKNSVDVLKNVFSKSFFKMLKEEFEKEVTDKKDFVEYCEL</sequence>
<name>A0A6N3CQJ8_MEDGN</name>
<evidence type="ECO:0000313" key="2">
    <source>
        <dbReference type="EMBL" id="VYU17824.1"/>
    </source>
</evidence>
<accession>A0A6N3CQJ8</accession>
<dbReference type="EMBL" id="CACRUK010000022">
    <property type="protein sequence ID" value="VYU17824.1"/>
    <property type="molecule type" value="Genomic_DNA"/>
</dbReference>
<dbReference type="PROSITE" id="PS51257">
    <property type="entry name" value="PROKAR_LIPOPROTEIN"/>
    <property type="match status" value="1"/>
</dbReference>
<keyword evidence="1" id="KW-0812">Transmembrane</keyword>
<feature type="transmembrane region" description="Helical" evidence="1">
    <location>
        <begin position="7"/>
        <end position="25"/>
    </location>
</feature>
<proteinExistence type="predicted"/>
<gene>
    <name evidence="2" type="ORF">RGLFYP19_01639</name>
</gene>
<organism evidence="2">
    <name type="scientific">Mediterraneibacter gnavus</name>
    <name type="common">Ruminococcus gnavus</name>
    <dbReference type="NCBI Taxonomy" id="33038"/>
    <lineage>
        <taxon>Bacteria</taxon>
        <taxon>Bacillati</taxon>
        <taxon>Bacillota</taxon>
        <taxon>Clostridia</taxon>
        <taxon>Lachnospirales</taxon>
        <taxon>Lachnospiraceae</taxon>
        <taxon>Mediterraneibacter</taxon>
    </lineage>
</organism>
<keyword evidence="1" id="KW-0472">Membrane</keyword>
<evidence type="ECO:0000256" key="1">
    <source>
        <dbReference type="SAM" id="Phobius"/>
    </source>
</evidence>
<keyword evidence="1" id="KW-1133">Transmembrane helix</keyword>
<reference evidence="2" key="1">
    <citation type="submission" date="2019-11" db="EMBL/GenBank/DDBJ databases">
        <authorList>
            <person name="Feng L."/>
        </authorList>
    </citation>
    <scope>NUCLEOTIDE SEQUENCE</scope>
    <source>
        <strain evidence="2">RgnavusLFYP19</strain>
    </source>
</reference>
<dbReference type="AlphaFoldDB" id="A0A6N3CQJ8"/>
<dbReference type="RefSeq" id="WP_156729367.1">
    <property type="nucleotide sequence ID" value="NZ_CACRUK010000022.1"/>
</dbReference>